<dbReference type="AlphaFoldDB" id="A0A6J4U3S6"/>
<keyword evidence="2" id="KW-0808">Transferase</keyword>
<proteinExistence type="predicted"/>
<dbReference type="EC" id="2.7.7.7" evidence="2"/>
<evidence type="ECO:0000256" key="1">
    <source>
        <dbReference type="SAM" id="MobiDB-lite"/>
    </source>
</evidence>
<feature type="compositionally biased region" description="Low complexity" evidence="1">
    <location>
        <begin position="101"/>
        <end position="111"/>
    </location>
</feature>
<organism evidence="2">
    <name type="scientific">uncultured Sphingomonadaceae bacterium</name>
    <dbReference type="NCBI Taxonomy" id="169976"/>
    <lineage>
        <taxon>Bacteria</taxon>
        <taxon>Pseudomonadati</taxon>
        <taxon>Pseudomonadota</taxon>
        <taxon>Alphaproteobacteria</taxon>
        <taxon>Sphingomonadales</taxon>
        <taxon>Sphingomonadaceae</taxon>
        <taxon>environmental samples</taxon>
    </lineage>
</organism>
<name>A0A6J4U3S6_9SPHN</name>
<feature type="non-terminal residue" evidence="2">
    <location>
        <position position="178"/>
    </location>
</feature>
<feature type="compositionally biased region" description="Basic residues" evidence="1">
    <location>
        <begin position="118"/>
        <end position="129"/>
    </location>
</feature>
<gene>
    <name evidence="2" type="ORF">AVDCRST_MAG91-3609</name>
</gene>
<feature type="compositionally biased region" description="Basic and acidic residues" evidence="1">
    <location>
        <begin position="145"/>
        <end position="161"/>
    </location>
</feature>
<reference evidence="2" key="1">
    <citation type="submission" date="2020-02" db="EMBL/GenBank/DDBJ databases">
        <authorList>
            <person name="Meier V. D."/>
        </authorList>
    </citation>
    <scope>NUCLEOTIDE SEQUENCE</scope>
    <source>
        <strain evidence="2">AVDCRST_MAG91</strain>
    </source>
</reference>
<accession>A0A6J4U3S6</accession>
<protein>
    <submittedName>
        <fullName evidence="2">DNA polymerase III delta prime subunit</fullName>
        <ecNumber evidence="2">2.7.7.7</ecNumber>
    </submittedName>
</protein>
<dbReference type="EMBL" id="CADCVX010000629">
    <property type="protein sequence ID" value="CAA9538550.1"/>
    <property type="molecule type" value="Genomic_DNA"/>
</dbReference>
<feature type="region of interest" description="Disordered" evidence="1">
    <location>
        <begin position="39"/>
        <end position="178"/>
    </location>
</feature>
<evidence type="ECO:0000313" key="2">
    <source>
        <dbReference type="EMBL" id="CAA9538550.1"/>
    </source>
</evidence>
<dbReference type="GO" id="GO:0003887">
    <property type="term" value="F:DNA-directed DNA polymerase activity"/>
    <property type="evidence" value="ECO:0007669"/>
    <property type="project" value="UniProtKB-EC"/>
</dbReference>
<feature type="non-terminal residue" evidence="2">
    <location>
        <position position="1"/>
    </location>
</feature>
<keyword evidence="2" id="KW-0548">Nucleotidyltransferase</keyword>
<sequence>LPVLAGKPCARGPPADHPLALPHCSLRAVVGRCHDGGASLAPAERGGGGGRRAGRGRGRLARRRAAAPWSRPGGDRRRPASFGLERRREQRDPQRARRQARAQGRAAALRAVPQPRSPPHRRRGAHPLRARACPRAEAVGRGACARRERQASVARSGDRHVRTGRNGRGARADTQKWL</sequence>
<feature type="compositionally biased region" description="Basic and acidic residues" evidence="1">
    <location>
        <begin position="73"/>
        <end position="95"/>
    </location>
</feature>
<feature type="compositionally biased region" description="Basic residues" evidence="1">
    <location>
        <begin position="52"/>
        <end position="65"/>
    </location>
</feature>